<dbReference type="AlphaFoldDB" id="A0A329BI04"/>
<proteinExistence type="predicted"/>
<feature type="transmembrane region" description="Helical" evidence="2">
    <location>
        <begin position="36"/>
        <end position="57"/>
    </location>
</feature>
<accession>A0A329BI04</accession>
<protein>
    <recommendedName>
        <fullName evidence="5">Hpt domain-containing protein</fullName>
    </recommendedName>
</protein>
<evidence type="ECO:0000256" key="2">
    <source>
        <dbReference type="SAM" id="Phobius"/>
    </source>
</evidence>
<comment type="caution">
    <text evidence="3">The sequence shown here is derived from an EMBL/GenBank/DDBJ whole genome shotgun (WGS) entry which is preliminary data.</text>
</comment>
<keyword evidence="2" id="KW-0812">Transmembrane</keyword>
<evidence type="ECO:0000313" key="3">
    <source>
        <dbReference type="EMBL" id="RAS21929.1"/>
    </source>
</evidence>
<gene>
    <name evidence="3" type="ORF">BX591_12681</name>
</gene>
<evidence type="ECO:0000313" key="4">
    <source>
        <dbReference type="Proteomes" id="UP000248918"/>
    </source>
</evidence>
<feature type="region of interest" description="Disordered" evidence="1">
    <location>
        <begin position="143"/>
        <end position="162"/>
    </location>
</feature>
<reference evidence="3 4" key="1">
    <citation type="submission" date="2018-06" db="EMBL/GenBank/DDBJ databases">
        <title>Genomic Encyclopedia of Type Strains, Phase III (KMG-III): the genomes of soil and plant-associated and newly described type strains.</title>
        <authorList>
            <person name="Whitman W."/>
        </authorList>
    </citation>
    <scope>NUCLEOTIDE SEQUENCE [LARGE SCALE GENOMIC DNA]</scope>
    <source>
        <strain evidence="3 4">LMG 23644</strain>
    </source>
</reference>
<name>A0A329BI04_9BURK</name>
<evidence type="ECO:0000256" key="1">
    <source>
        <dbReference type="SAM" id="MobiDB-lite"/>
    </source>
</evidence>
<evidence type="ECO:0008006" key="5">
    <source>
        <dbReference type="Google" id="ProtNLM"/>
    </source>
</evidence>
<dbReference type="SUPFAM" id="SSF47226">
    <property type="entry name" value="Histidine-containing phosphotransfer domain, HPT domain"/>
    <property type="match status" value="1"/>
</dbReference>
<organism evidence="3 4">
    <name type="scientific">Paraburkholderia bryophila</name>
    <dbReference type="NCBI Taxonomy" id="420952"/>
    <lineage>
        <taxon>Bacteria</taxon>
        <taxon>Pseudomonadati</taxon>
        <taxon>Pseudomonadota</taxon>
        <taxon>Betaproteobacteria</taxon>
        <taxon>Burkholderiales</taxon>
        <taxon>Burkholderiaceae</taxon>
        <taxon>Paraburkholderia</taxon>
    </lineage>
</organism>
<dbReference type="EMBL" id="QLTK01000026">
    <property type="protein sequence ID" value="RAS21929.1"/>
    <property type="molecule type" value="Genomic_DNA"/>
</dbReference>
<keyword evidence="2" id="KW-0472">Membrane</keyword>
<dbReference type="Proteomes" id="UP000248918">
    <property type="component" value="Unassembled WGS sequence"/>
</dbReference>
<sequence>MNKMSPSHSSAGVPCRTRRLVRHVSAGRACRVGLTFIRFVSVLVCLCACAFALLWVLSMRANALPLGDSTANGMQIDTSRLGAHGAASRPSSIWIVVVPVAAALAGACLFRVAQRRAAQKAKNAADKRRIHCELAQPASRTSSNAPFAVESRSAQSKADHAEPQALVPSNVAVEGDIAGNVSFEPFEARYLQALSEEGIDLQTFLAGWRHAMDEDLAHLSALRRDGELDRLRGVLHRLSGAVGLVGACSLMEALRHTSVAPPAHNVSSIDALTMRMRTLVMQLETAAHAYRSTPQ</sequence>
<feature type="transmembrane region" description="Helical" evidence="2">
    <location>
        <begin position="93"/>
        <end position="113"/>
    </location>
</feature>
<dbReference type="InterPro" id="IPR036641">
    <property type="entry name" value="HPT_dom_sf"/>
</dbReference>
<dbReference type="GO" id="GO:0000160">
    <property type="term" value="P:phosphorelay signal transduction system"/>
    <property type="evidence" value="ECO:0007669"/>
    <property type="project" value="InterPro"/>
</dbReference>
<keyword evidence="2" id="KW-1133">Transmembrane helix</keyword>